<keyword evidence="3" id="KW-1185">Reference proteome</keyword>
<dbReference type="AlphaFoldDB" id="A0A4P6XPU4"/>
<evidence type="ECO:0000313" key="3">
    <source>
        <dbReference type="Proteomes" id="UP000292447"/>
    </source>
</evidence>
<dbReference type="EMBL" id="CP034457">
    <property type="protein sequence ID" value="QBM87861.1"/>
    <property type="molecule type" value="Genomic_DNA"/>
</dbReference>
<protein>
    <submittedName>
        <fullName evidence="2">Uncharacterized protein</fullName>
    </submittedName>
</protein>
<sequence>MILFTVAVALSAWLLFLALGHEKTHLEQAKKLRDFVKHNFSITQEINIEFGDRGFRFPDLVRAAQLQLDFRLSSDNVPYKYVLVDKLPAYIESPSTETERLLNKEVVLTDEGYVVPKTAENPVTVECASLSSLNITETHSLKPELEVFGSKNILGSEYTVELYFQDVPKLSLDLVQLKTYMAYHLDFIHQNDLPFFLTQAVYDMLMKPDLDMMKEIHTGIRTFKDVTRQLTVNFVAAEELGTTRTEIAEAISQHTRQFEAIREYVNITLHMHVLDVSKRRAAPNWLKNTTNEVTFFYLTTMKPYADAIQGVYLRHLEPMEKEIQIEGDRYGTEYQLRWQRSQIDTYNVTSFLEEISAGIKSAIHMPVHGSSNIRLLADALMKHYTILGITEILDQIIESEVFNEKIYRNICELVDEILVHRNHDWSLRLTEVADLHKELEIRIRN</sequence>
<proteinExistence type="predicted"/>
<evidence type="ECO:0000256" key="1">
    <source>
        <dbReference type="SAM" id="SignalP"/>
    </source>
</evidence>
<keyword evidence="1" id="KW-0732">Signal</keyword>
<feature type="signal peptide" evidence="1">
    <location>
        <begin position="1"/>
        <end position="20"/>
    </location>
</feature>
<gene>
    <name evidence="2" type="ORF">METSCH_B10740</name>
</gene>
<accession>A0A4P6XPU4</accession>
<dbReference type="Proteomes" id="UP000292447">
    <property type="component" value="Chromosome II"/>
</dbReference>
<name>A0A4P6XPU4_9ASCO</name>
<organism evidence="2 3">
    <name type="scientific">Metschnikowia aff. pulcherrima</name>
    <dbReference type="NCBI Taxonomy" id="2163413"/>
    <lineage>
        <taxon>Eukaryota</taxon>
        <taxon>Fungi</taxon>
        <taxon>Dikarya</taxon>
        <taxon>Ascomycota</taxon>
        <taxon>Saccharomycotina</taxon>
        <taxon>Pichiomycetes</taxon>
        <taxon>Metschnikowiaceae</taxon>
        <taxon>Metschnikowia</taxon>
    </lineage>
</organism>
<feature type="chain" id="PRO_5020455738" evidence="1">
    <location>
        <begin position="21"/>
        <end position="445"/>
    </location>
</feature>
<reference evidence="3" key="1">
    <citation type="submission" date="2019-03" db="EMBL/GenBank/DDBJ databases">
        <title>Snf2 controls pulcherriminic acid biosynthesis and connects pigmentation and antifungal activity of the yeast Metschnikowia pulcherrima.</title>
        <authorList>
            <person name="Gore-Lloyd D."/>
            <person name="Sumann I."/>
            <person name="Brachmann A.O."/>
            <person name="Schneeberger K."/>
            <person name="Ortiz-Merino R.A."/>
            <person name="Moreno-Beltran M."/>
            <person name="Schlaefli M."/>
            <person name="Kirner P."/>
            <person name="Santos Kron A."/>
            <person name="Wolfe K.H."/>
            <person name="Piel J."/>
            <person name="Ahrens C.H."/>
            <person name="Henk D."/>
            <person name="Freimoser F.M."/>
        </authorList>
    </citation>
    <scope>NUCLEOTIDE SEQUENCE [LARGE SCALE GENOMIC DNA]</scope>
    <source>
        <strain evidence="3">APC 1.2</strain>
    </source>
</reference>
<evidence type="ECO:0000313" key="2">
    <source>
        <dbReference type="EMBL" id="QBM87861.1"/>
    </source>
</evidence>